<dbReference type="InterPro" id="IPR036265">
    <property type="entry name" value="HIT-like_sf"/>
</dbReference>
<dbReference type="GO" id="GO:0008108">
    <property type="term" value="F:UDP-glucose:hexose-1-phosphate uridylyltransferase activity"/>
    <property type="evidence" value="ECO:0007669"/>
    <property type="project" value="UniProtKB-EC"/>
</dbReference>
<accession>A0AAV0BGT4</accession>
<feature type="binding site" description="in other chain" evidence="13">
    <location>
        <begin position="77"/>
        <end position="78"/>
    </location>
    <ligand>
        <name>UDP-alpha-D-glucose</name>
        <dbReference type="ChEBI" id="CHEBI:58885"/>
        <note>ligand shared between dimeric partners</note>
    </ligand>
</feature>
<feature type="domain" description="Galactose-1-phosphate uridyl transferase C-terminal" evidence="17">
    <location>
        <begin position="217"/>
        <end position="366"/>
    </location>
</feature>
<evidence type="ECO:0000256" key="6">
    <source>
        <dbReference type="ARBA" id="ARBA00022679"/>
    </source>
</evidence>
<evidence type="ECO:0000256" key="2">
    <source>
        <dbReference type="ARBA" id="ARBA00004947"/>
    </source>
</evidence>
<keyword evidence="11 15" id="KW-0119">Carbohydrate metabolism</keyword>
<dbReference type="GO" id="GO:0033499">
    <property type="term" value="P:galactose catabolic process via UDP-galactose, Leloir pathway"/>
    <property type="evidence" value="ECO:0007669"/>
    <property type="project" value="TreeGrafter"/>
</dbReference>
<keyword evidence="9 14" id="KW-0862">Zinc</keyword>
<evidence type="ECO:0000256" key="8">
    <source>
        <dbReference type="ARBA" id="ARBA00022723"/>
    </source>
</evidence>
<keyword evidence="10 15" id="KW-0299">Galactose metabolism</keyword>
<evidence type="ECO:0000256" key="4">
    <source>
        <dbReference type="ARBA" id="ARBA00012384"/>
    </source>
</evidence>
<evidence type="ECO:0000256" key="7">
    <source>
        <dbReference type="ARBA" id="ARBA00022695"/>
    </source>
</evidence>
<sequence>MKTFDPTQHPHRRFNILTREWVICSPHRNNRPWQGQTETEEPKQLSSYDPKCYLCPGNTRASGHRTPNYQSTFFFENDFAAVNETEVKYDEPKQPNPLNSFLRRIEPVRGKCYVICFHPRHDLTMADLEPEQILSIIKTWTELYKKIPIDYPFIKYIKIFENKGSMMGCSNPHPHGQIWALSHIPTIPSKIIESQEDFANSDTAVPGHARMEDGRPSLLLAYAQSELNPIPSQRVIHQNKCFVALVPFWAVWPFEVIILPYKRHYPSLAHLQEDDQLDLANIIAHVTSTYDKLFQCSFPYSMAINQAPVNTSASAAQLHLSFSPPLLRSATVRKFLVGFELFGEAQRDLTPELAAERLRSAALNPHCKSSSSS</sequence>
<dbReference type="InterPro" id="IPR005850">
    <property type="entry name" value="GalP_Utransf_C"/>
</dbReference>
<evidence type="ECO:0000313" key="18">
    <source>
        <dbReference type="EMBL" id="CAH7686400.1"/>
    </source>
</evidence>
<evidence type="ECO:0000256" key="9">
    <source>
        <dbReference type="ARBA" id="ARBA00022833"/>
    </source>
</evidence>
<organism evidence="18 19">
    <name type="scientific">Phakopsora pachyrhizi</name>
    <name type="common">Asian soybean rust disease fungus</name>
    <dbReference type="NCBI Taxonomy" id="170000"/>
    <lineage>
        <taxon>Eukaryota</taxon>
        <taxon>Fungi</taxon>
        <taxon>Dikarya</taxon>
        <taxon>Basidiomycota</taxon>
        <taxon>Pucciniomycotina</taxon>
        <taxon>Pucciniomycetes</taxon>
        <taxon>Pucciniales</taxon>
        <taxon>Phakopsoraceae</taxon>
        <taxon>Phakopsora</taxon>
    </lineage>
</organism>
<feature type="binding site" description="in other chain" evidence="13">
    <location>
        <begin position="168"/>
        <end position="170"/>
    </location>
    <ligand>
        <name>UDP-alpha-D-glucose</name>
        <dbReference type="ChEBI" id="CHEBI:58885"/>
        <note>ligand shared between dimeric partners</note>
    </ligand>
</feature>
<comment type="caution">
    <text evidence="18">The sequence shown here is derived from an EMBL/GenBank/DDBJ whole genome shotgun (WGS) entry which is preliminary data.</text>
</comment>
<keyword evidence="6 15" id="KW-0808">Transferase</keyword>
<comment type="similarity">
    <text evidence="3 15">Belongs to the galactose-1-phosphate uridylyltransferase type 1 family.</text>
</comment>
<feature type="binding site" evidence="13">
    <location>
        <begin position="28"/>
        <end position="31"/>
    </location>
    <ligand>
        <name>UDP-alpha-D-glucose</name>
        <dbReference type="ChEBI" id="CHEBI:58885"/>
        <note>ligand shared between dimeric partners</note>
    </ligand>
</feature>
<dbReference type="Pfam" id="PF01087">
    <property type="entry name" value="GalP_UDP_transf"/>
    <property type="match status" value="1"/>
</dbReference>
<evidence type="ECO:0000259" key="16">
    <source>
        <dbReference type="Pfam" id="PF01087"/>
    </source>
</evidence>
<reference evidence="18" key="1">
    <citation type="submission" date="2022-06" db="EMBL/GenBank/DDBJ databases">
        <authorList>
            <consortium name="SYNGENTA / RWTH Aachen University"/>
        </authorList>
    </citation>
    <scope>NUCLEOTIDE SEQUENCE</scope>
</reference>
<proteinExistence type="inferred from homology"/>
<evidence type="ECO:0000256" key="3">
    <source>
        <dbReference type="ARBA" id="ARBA00010951"/>
    </source>
</evidence>
<dbReference type="InterPro" id="IPR019779">
    <property type="entry name" value="GalP_UDPtransf1_His-AS"/>
</dbReference>
<feature type="binding site" evidence="14">
    <location>
        <position position="55"/>
    </location>
    <ligand>
        <name>Zn(2+)</name>
        <dbReference type="ChEBI" id="CHEBI:29105"/>
    </ligand>
</feature>
<dbReference type="NCBIfam" id="TIGR00209">
    <property type="entry name" value="galT_1"/>
    <property type="match status" value="1"/>
</dbReference>
<evidence type="ECO:0000256" key="11">
    <source>
        <dbReference type="ARBA" id="ARBA00023277"/>
    </source>
</evidence>
<dbReference type="GO" id="GO:0005737">
    <property type="term" value="C:cytoplasm"/>
    <property type="evidence" value="ECO:0007669"/>
    <property type="project" value="TreeGrafter"/>
</dbReference>
<evidence type="ECO:0000256" key="13">
    <source>
        <dbReference type="PIRSR" id="PIRSR000808-2"/>
    </source>
</evidence>
<feature type="binding site" description="in other chain" evidence="13">
    <location>
        <position position="346"/>
    </location>
    <ligand>
        <name>UDP-alpha-D-glucose</name>
        <dbReference type="ChEBI" id="CHEBI:58885"/>
        <note>ligand shared between dimeric partners</note>
    </ligand>
</feature>
<dbReference type="Gene3D" id="3.30.428.10">
    <property type="entry name" value="HIT-like"/>
    <property type="match status" value="2"/>
</dbReference>
<dbReference type="FunFam" id="3.30.428.10:FF:000002">
    <property type="entry name" value="Galactose-1-phosphate uridylyltransferase"/>
    <property type="match status" value="1"/>
</dbReference>
<dbReference type="PANTHER" id="PTHR11943:SF1">
    <property type="entry name" value="GALACTOSE-1-PHOSPHATE URIDYLYLTRANSFERASE"/>
    <property type="match status" value="1"/>
</dbReference>
<dbReference type="InterPro" id="IPR001937">
    <property type="entry name" value="GalP_UDPtransf1"/>
</dbReference>
<feature type="binding site" evidence="14">
    <location>
        <position position="173"/>
    </location>
    <ligand>
        <name>Zn(2+)</name>
        <dbReference type="ChEBI" id="CHEBI:29105"/>
    </ligand>
</feature>
<feature type="active site" description="Tele-UMP-histidine intermediate" evidence="12">
    <location>
        <position position="175"/>
    </location>
</feature>
<feature type="binding site" description="in other chain" evidence="13">
    <location>
        <position position="61"/>
    </location>
    <ligand>
        <name>UDP-alpha-D-glucose</name>
        <dbReference type="ChEBI" id="CHEBI:58885"/>
        <note>ligand shared between dimeric partners</note>
    </ligand>
</feature>
<feature type="domain" description="Galactose-1-phosphate uridyl transferase N-terminal" evidence="16">
    <location>
        <begin position="3"/>
        <end position="185"/>
    </location>
</feature>
<comment type="pathway">
    <text evidence="2 15">Carbohydrate metabolism; galactose metabolism.</text>
</comment>
<dbReference type="EMBL" id="CALTRL010005790">
    <property type="protein sequence ID" value="CAH7686400.1"/>
    <property type="molecule type" value="Genomic_DNA"/>
</dbReference>
<evidence type="ECO:0000313" key="19">
    <source>
        <dbReference type="Proteomes" id="UP001153365"/>
    </source>
</evidence>
<evidence type="ECO:0000256" key="15">
    <source>
        <dbReference type="RuleBase" id="RU000506"/>
    </source>
</evidence>
<dbReference type="PROSITE" id="PS00117">
    <property type="entry name" value="GAL_P_UDP_TRANSF_I"/>
    <property type="match status" value="1"/>
</dbReference>
<dbReference type="CDD" id="cd00608">
    <property type="entry name" value="GalT"/>
    <property type="match status" value="1"/>
</dbReference>
<keyword evidence="8 14" id="KW-0479">Metal-binding</keyword>
<keyword evidence="19" id="KW-1185">Reference proteome</keyword>
<comment type="cofactor">
    <cofactor evidence="14">
        <name>Zn(2+)</name>
        <dbReference type="ChEBI" id="CHEBI:29105"/>
    </cofactor>
    <text evidence="14">Binds 1 zinc ion per subunit.</text>
</comment>
<feature type="binding site" description="in other chain" evidence="13">
    <location>
        <position position="177"/>
    </location>
    <ligand>
        <name>UDP-alpha-D-glucose</name>
        <dbReference type="ChEBI" id="CHEBI:58885"/>
        <note>ligand shared between dimeric partners</note>
    </ligand>
</feature>
<dbReference type="GO" id="GO:0008270">
    <property type="term" value="F:zinc ion binding"/>
    <property type="evidence" value="ECO:0007669"/>
    <property type="project" value="InterPro"/>
</dbReference>
<feature type="binding site" description="in other chain" evidence="13">
    <location>
        <position position="162"/>
    </location>
    <ligand>
        <name>UDP-alpha-D-glucose</name>
        <dbReference type="ChEBI" id="CHEBI:58885"/>
        <note>ligand shared between dimeric partners</note>
    </ligand>
</feature>
<feature type="binding site" evidence="13">
    <location>
        <begin position="334"/>
        <end position="335"/>
    </location>
    <ligand>
        <name>UDP-alpha-D-glucose</name>
        <dbReference type="ChEBI" id="CHEBI:58885"/>
        <note>ligand shared between dimeric partners</note>
    </ligand>
</feature>
<evidence type="ECO:0000256" key="1">
    <source>
        <dbReference type="ARBA" id="ARBA00001107"/>
    </source>
</evidence>
<dbReference type="AlphaFoldDB" id="A0AAV0BGT4"/>
<dbReference type="InterPro" id="IPR005849">
    <property type="entry name" value="GalP_Utransf_N"/>
</dbReference>
<gene>
    <name evidence="18" type="ORF">PPACK8108_LOCUS21044</name>
</gene>
<dbReference type="PIRSF" id="PIRSF000808">
    <property type="entry name" value="GalT"/>
    <property type="match status" value="1"/>
</dbReference>
<evidence type="ECO:0000256" key="10">
    <source>
        <dbReference type="ARBA" id="ARBA00023144"/>
    </source>
</evidence>
<protein>
    <recommendedName>
        <fullName evidence="5 15">Galactose-1-phosphate uridylyltransferase</fullName>
        <ecNumber evidence="4 15">2.7.7.12</ecNumber>
    </recommendedName>
</protein>
<feature type="binding site" evidence="14">
    <location>
        <position position="52"/>
    </location>
    <ligand>
        <name>Zn(2+)</name>
        <dbReference type="ChEBI" id="CHEBI:29105"/>
    </ligand>
</feature>
<evidence type="ECO:0000256" key="14">
    <source>
        <dbReference type="PIRSR" id="PIRSR000808-3"/>
    </source>
</evidence>
<dbReference type="PANTHER" id="PTHR11943">
    <property type="entry name" value="GALACTOSE-1-PHOSPHATE URIDYLYLTRANSFERASE"/>
    <property type="match status" value="1"/>
</dbReference>
<feature type="binding site" evidence="14">
    <location>
        <position position="121"/>
    </location>
    <ligand>
        <name>Zn(2+)</name>
        <dbReference type="ChEBI" id="CHEBI:29105"/>
    </ligand>
</feature>
<dbReference type="SUPFAM" id="SSF54197">
    <property type="entry name" value="HIT-like"/>
    <property type="match status" value="2"/>
</dbReference>
<name>A0AAV0BGT4_PHAPC</name>
<dbReference type="Proteomes" id="UP001153365">
    <property type="component" value="Unassembled WGS sequence"/>
</dbReference>
<feature type="binding site" evidence="13">
    <location>
        <begin position="339"/>
        <end position="340"/>
    </location>
    <ligand>
        <name>UDP-alpha-D-glucose</name>
        <dbReference type="ChEBI" id="CHEBI:58885"/>
        <note>ligand shared between dimeric partners</note>
    </ligand>
</feature>
<keyword evidence="7 15" id="KW-0548">Nucleotidyltransferase</keyword>
<dbReference type="EC" id="2.7.7.12" evidence="4 15"/>
<evidence type="ECO:0000259" key="17">
    <source>
        <dbReference type="Pfam" id="PF02744"/>
    </source>
</evidence>
<dbReference type="Pfam" id="PF02744">
    <property type="entry name" value="GalP_UDP_tr_C"/>
    <property type="match status" value="1"/>
</dbReference>
<comment type="catalytic activity">
    <reaction evidence="1 15">
        <text>alpha-D-galactose 1-phosphate + UDP-alpha-D-glucose = alpha-D-glucose 1-phosphate + UDP-alpha-D-galactose</text>
        <dbReference type="Rhea" id="RHEA:13989"/>
        <dbReference type="ChEBI" id="CHEBI:58336"/>
        <dbReference type="ChEBI" id="CHEBI:58601"/>
        <dbReference type="ChEBI" id="CHEBI:58885"/>
        <dbReference type="ChEBI" id="CHEBI:66914"/>
        <dbReference type="EC" id="2.7.7.12"/>
    </reaction>
</comment>
<evidence type="ECO:0000256" key="12">
    <source>
        <dbReference type="PIRSR" id="PIRSR000808-1"/>
    </source>
</evidence>
<evidence type="ECO:0000256" key="5">
    <source>
        <dbReference type="ARBA" id="ARBA00016340"/>
    </source>
</evidence>